<keyword evidence="4" id="KW-1003">Cell membrane</keyword>
<organism evidence="11 12">
    <name type="scientific">Paenibacillus thalictri</name>
    <dbReference type="NCBI Taxonomy" id="2527873"/>
    <lineage>
        <taxon>Bacteria</taxon>
        <taxon>Bacillati</taxon>
        <taxon>Bacillota</taxon>
        <taxon>Bacilli</taxon>
        <taxon>Bacillales</taxon>
        <taxon>Paenibacillaceae</taxon>
        <taxon>Paenibacillus</taxon>
    </lineage>
</organism>
<protein>
    <recommendedName>
        <fullName evidence="9">4-hydroxybenzoate polyprenyltransferase</fullName>
        <ecNumber evidence="9">2.5.1.39</ecNumber>
    </recommendedName>
</protein>
<evidence type="ECO:0000313" key="11">
    <source>
        <dbReference type="EMBL" id="TBL79995.1"/>
    </source>
</evidence>
<dbReference type="FunFam" id="1.20.120.1780:FF:000001">
    <property type="entry name" value="4-hydroxybenzoate octaprenyltransferase"/>
    <property type="match status" value="1"/>
</dbReference>
<evidence type="ECO:0000256" key="9">
    <source>
        <dbReference type="ARBA" id="ARBA00034524"/>
    </source>
</evidence>
<comment type="caution">
    <text evidence="11">The sequence shown here is derived from an EMBL/GenBank/DDBJ whole genome shotgun (WGS) entry which is preliminary data.</text>
</comment>
<evidence type="ECO:0000256" key="4">
    <source>
        <dbReference type="ARBA" id="ARBA00022519"/>
    </source>
</evidence>
<evidence type="ECO:0000256" key="7">
    <source>
        <dbReference type="ARBA" id="ARBA00022989"/>
    </source>
</evidence>
<dbReference type="InterPro" id="IPR044878">
    <property type="entry name" value="UbiA_sf"/>
</dbReference>
<feature type="transmembrane region" description="Helical" evidence="10">
    <location>
        <begin position="269"/>
        <end position="290"/>
    </location>
</feature>
<dbReference type="GO" id="GO:0005886">
    <property type="term" value="C:plasma membrane"/>
    <property type="evidence" value="ECO:0007669"/>
    <property type="project" value="TreeGrafter"/>
</dbReference>
<name>A0A4Q9DUR9_9BACL</name>
<dbReference type="InterPro" id="IPR039653">
    <property type="entry name" value="Prenyltransferase"/>
</dbReference>
<feature type="transmembrane region" description="Helical" evidence="10">
    <location>
        <begin position="87"/>
        <end position="104"/>
    </location>
</feature>
<comment type="subcellular location">
    <subcellularLocation>
        <location evidence="2">Membrane</location>
        <topology evidence="2">Multi-pass membrane protein</topology>
    </subcellularLocation>
</comment>
<dbReference type="EMBL" id="SIRE01000006">
    <property type="protein sequence ID" value="TBL79995.1"/>
    <property type="molecule type" value="Genomic_DNA"/>
</dbReference>
<evidence type="ECO:0000256" key="3">
    <source>
        <dbReference type="ARBA" id="ARBA00005985"/>
    </source>
</evidence>
<keyword evidence="7 10" id="KW-1133">Transmembrane helix</keyword>
<reference evidence="11 12" key="1">
    <citation type="submission" date="2019-02" db="EMBL/GenBank/DDBJ databases">
        <title>Paenibacillus sp. nov., isolated from surface-sterilized tissue of Thalictrum simplex L.</title>
        <authorList>
            <person name="Tuo L."/>
        </authorList>
    </citation>
    <scope>NUCLEOTIDE SEQUENCE [LARGE SCALE GENOMIC DNA]</scope>
    <source>
        <strain evidence="11 12">N2SHLJ1</strain>
    </source>
</reference>
<evidence type="ECO:0000256" key="8">
    <source>
        <dbReference type="ARBA" id="ARBA00023136"/>
    </source>
</evidence>
<dbReference type="CDD" id="cd13959">
    <property type="entry name" value="PT_UbiA_COQ2"/>
    <property type="match status" value="1"/>
</dbReference>
<dbReference type="RefSeq" id="WP_131013241.1">
    <property type="nucleotide sequence ID" value="NZ_SIRE01000006.1"/>
</dbReference>
<evidence type="ECO:0000256" key="6">
    <source>
        <dbReference type="ARBA" id="ARBA00022692"/>
    </source>
</evidence>
<evidence type="ECO:0000256" key="2">
    <source>
        <dbReference type="ARBA" id="ARBA00004141"/>
    </source>
</evidence>
<dbReference type="InterPro" id="IPR006371">
    <property type="entry name" value="Polyprenyltransferase_UbiA-li"/>
</dbReference>
<comment type="cofactor">
    <cofactor evidence="1">
        <name>Mg(2+)</name>
        <dbReference type="ChEBI" id="CHEBI:18420"/>
    </cofactor>
</comment>
<proteinExistence type="inferred from homology"/>
<feature type="transmembrane region" description="Helical" evidence="10">
    <location>
        <begin position="163"/>
        <end position="184"/>
    </location>
</feature>
<dbReference type="FunFam" id="1.10.357.140:FF:000008">
    <property type="entry name" value="4-hydroxybenzoate octaprenyltransferase"/>
    <property type="match status" value="1"/>
</dbReference>
<dbReference type="Gene3D" id="1.10.357.140">
    <property type="entry name" value="UbiA prenyltransferase"/>
    <property type="match status" value="1"/>
</dbReference>
<evidence type="ECO:0000313" key="12">
    <source>
        <dbReference type="Proteomes" id="UP000293142"/>
    </source>
</evidence>
<dbReference type="GO" id="GO:0006744">
    <property type="term" value="P:ubiquinone biosynthetic process"/>
    <property type="evidence" value="ECO:0007669"/>
    <property type="project" value="TreeGrafter"/>
</dbReference>
<keyword evidence="6 10" id="KW-0812">Transmembrane</keyword>
<dbReference type="OrthoDB" id="9782418at2"/>
<evidence type="ECO:0000256" key="1">
    <source>
        <dbReference type="ARBA" id="ARBA00001946"/>
    </source>
</evidence>
<feature type="transmembrane region" description="Helical" evidence="10">
    <location>
        <begin position="45"/>
        <end position="66"/>
    </location>
</feature>
<dbReference type="GO" id="GO:0008412">
    <property type="term" value="F:4-hydroxybenzoate polyprenyltransferase activity"/>
    <property type="evidence" value="ECO:0007669"/>
    <property type="project" value="UniProtKB-EC"/>
</dbReference>
<keyword evidence="4" id="KW-0997">Cell inner membrane</keyword>
<dbReference type="Gene3D" id="1.20.120.1780">
    <property type="entry name" value="UbiA prenyltransferase"/>
    <property type="match status" value="1"/>
</dbReference>
<keyword evidence="5 11" id="KW-0808">Transferase</keyword>
<evidence type="ECO:0000256" key="5">
    <source>
        <dbReference type="ARBA" id="ARBA00022679"/>
    </source>
</evidence>
<feature type="transmembrane region" description="Helical" evidence="10">
    <location>
        <begin position="205"/>
        <end position="226"/>
    </location>
</feature>
<keyword evidence="12" id="KW-1185">Reference proteome</keyword>
<dbReference type="PANTHER" id="PTHR11048:SF28">
    <property type="entry name" value="4-HYDROXYBENZOATE POLYPRENYLTRANSFERASE, MITOCHONDRIAL"/>
    <property type="match status" value="1"/>
</dbReference>
<feature type="transmembrane region" description="Helical" evidence="10">
    <location>
        <begin position="110"/>
        <end position="130"/>
    </location>
</feature>
<comment type="similarity">
    <text evidence="3">Belongs to the UbiA prenyltransferase family.</text>
</comment>
<dbReference type="EC" id="2.5.1.39" evidence="9"/>
<dbReference type="PANTHER" id="PTHR11048">
    <property type="entry name" value="PRENYLTRANSFERASES"/>
    <property type="match status" value="1"/>
</dbReference>
<sequence>MIGRVRLFMQLVKFEHTIFALPYAYLGTVLAGFSTTGAVPSFRVFLWVTLAMVGARSAAMALNRVIDQKFDALNPRTANREIPKGIISSRDAVMFIVLSLLLLGVSAWMLNTLCLVLLPVAVIFLVGYSYTKRYTWLCHLILGITDALAPLGGWIAVTGRFDAAGIILAAAVGLWIAGFDIIYACQDVEIDRRLGLHSVPARFGVKRALMISKVLHIVTVLLFLSLPLFVHLGIWYVLGTAIVAVLLIVEHRLISPHDMTRINVAFFTVNSYIASVAFVFTCLDVVLQLYTR</sequence>
<dbReference type="Pfam" id="PF01040">
    <property type="entry name" value="UbiA"/>
    <property type="match status" value="1"/>
</dbReference>
<dbReference type="Proteomes" id="UP000293142">
    <property type="component" value="Unassembled WGS sequence"/>
</dbReference>
<feature type="transmembrane region" description="Helical" evidence="10">
    <location>
        <begin position="137"/>
        <end position="157"/>
    </location>
</feature>
<keyword evidence="8 10" id="KW-0472">Membrane</keyword>
<dbReference type="AlphaFoldDB" id="A0A4Q9DUR9"/>
<dbReference type="InterPro" id="IPR000537">
    <property type="entry name" value="UbiA_prenyltransferase"/>
</dbReference>
<gene>
    <name evidence="11" type="ORF">EYB31_10455</name>
</gene>
<dbReference type="NCBIfam" id="TIGR01475">
    <property type="entry name" value="ubiA_other"/>
    <property type="match status" value="1"/>
</dbReference>
<feature type="transmembrane region" description="Helical" evidence="10">
    <location>
        <begin position="20"/>
        <end position="39"/>
    </location>
</feature>
<accession>A0A4Q9DUR9</accession>
<evidence type="ECO:0000256" key="10">
    <source>
        <dbReference type="SAM" id="Phobius"/>
    </source>
</evidence>